<reference evidence="2" key="1">
    <citation type="journal article" date="2010" name="Science">
        <title>Signatures of adaptation to obligate biotrophy in the Hyaloperonospora arabidopsidis genome.</title>
        <authorList>
            <person name="Baxter L."/>
            <person name="Tripathy S."/>
            <person name="Ishaque N."/>
            <person name="Boot N."/>
            <person name="Cabral A."/>
            <person name="Kemen E."/>
            <person name="Thines M."/>
            <person name="Ah-Fong A."/>
            <person name="Anderson R."/>
            <person name="Badejoko W."/>
            <person name="Bittner-Eddy P."/>
            <person name="Boore J.L."/>
            <person name="Chibucos M.C."/>
            <person name="Coates M."/>
            <person name="Dehal P."/>
            <person name="Delehaunty K."/>
            <person name="Dong S."/>
            <person name="Downton P."/>
            <person name="Dumas B."/>
            <person name="Fabro G."/>
            <person name="Fronick C."/>
            <person name="Fuerstenberg S.I."/>
            <person name="Fulton L."/>
            <person name="Gaulin E."/>
            <person name="Govers F."/>
            <person name="Hughes L."/>
            <person name="Humphray S."/>
            <person name="Jiang R.H."/>
            <person name="Judelson H."/>
            <person name="Kamoun S."/>
            <person name="Kyung K."/>
            <person name="Meijer H."/>
            <person name="Minx P."/>
            <person name="Morris P."/>
            <person name="Nelson J."/>
            <person name="Phuntumart V."/>
            <person name="Qutob D."/>
            <person name="Rehmany A."/>
            <person name="Rougon-Cardoso A."/>
            <person name="Ryden P."/>
            <person name="Torto-Alalibo T."/>
            <person name="Studholme D."/>
            <person name="Wang Y."/>
            <person name="Win J."/>
            <person name="Wood J."/>
            <person name="Clifton S.W."/>
            <person name="Rogers J."/>
            <person name="Van den Ackerveken G."/>
            <person name="Jones J.D."/>
            <person name="McDowell J.M."/>
            <person name="Beynon J."/>
            <person name="Tyler B.M."/>
        </authorList>
    </citation>
    <scope>NUCLEOTIDE SEQUENCE [LARGE SCALE GENOMIC DNA]</scope>
    <source>
        <strain evidence="2">Emoy2</strain>
    </source>
</reference>
<reference evidence="1" key="2">
    <citation type="submission" date="2015-06" db="UniProtKB">
        <authorList>
            <consortium name="EnsemblProtists"/>
        </authorList>
    </citation>
    <scope>IDENTIFICATION</scope>
    <source>
        <strain evidence="1">Emoy2</strain>
    </source>
</reference>
<accession>M4BK61</accession>
<dbReference type="HOGENOM" id="CLU_2927523_0_0_1"/>
<name>M4BK61_HYAAE</name>
<proteinExistence type="predicted"/>
<evidence type="ECO:0000313" key="2">
    <source>
        <dbReference type="Proteomes" id="UP000011713"/>
    </source>
</evidence>
<keyword evidence="2" id="KW-1185">Reference proteome</keyword>
<dbReference type="EMBL" id="JH598343">
    <property type="status" value="NOT_ANNOTATED_CDS"/>
    <property type="molecule type" value="Genomic_DNA"/>
</dbReference>
<dbReference type="EnsemblProtists" id="HpaT806794">
    <property type="protein sequence ID" value="HpaP806794"/>
    <property type="gene ID" value="HpaG806794"/>
</dbReference>
<dbReference type="Proteomes" id="UP000011713">
    <property type="component" value="Unassembled WGS sequence"/>
</dbReference>
<protein>
    <submittedName>
        <fullName evidence="1">Uncharacterized protein</fullName>
    </submittedName>
</protein>
<evidence type="ECO:0000313" key="1">
    <source>
        <dbReference type="EnsemblProtists" id="HpaP806794"/>
    </source>
</evidence>
<dbReference type="InParanoid" id="M4BK61"/>
<organism evidence="1 2">
    <name type="scientific">Hyaloperonospora arabidopsidis (strain Emoy2)</name>
    <name type="common">Downy mildew agent</name>
    <name type="synonym">Peronospora arabidopsidis</name>
    <dbReference type="NCBI Taxonomy" id="559515"/>
    <lineage>
        <taxon>Eukaryota</taxon>
        <taxon>Sar</taxon>
        <taxon>Stramenopiles</taxon>
        <taxon>Oomycota</taxon>
        <taxon>Peronosporomycetes</taxon>
        <taxon>Peronosporales</taxon>
        <taxon>Peronosporaceae</taxon>
        <taxon>Hyaloperonospora</taxon>
    </lineage>
</organism>
<sequence>MFLANAGSLEQYEVAAETVLDFWLQEGRKLVLPVWLKERLSSPSLGNPVLLLGLHLKHGRC</sequence>
<dbReference type="VEuPathDB" id="FungiDB:HpaG806794"/>
<dbReference type="STRING" id="559515.M4BK61"/>
<dbReference type="AlphaFoldDB" id="M4BK61"/>